<feature type="transmembrane region" description="Helical" evidence="9">
    <location>
        <begin position="508"/>
        <end position="532"/>
    </location>
</feature>
<reference evidence="11 13" key="2">
    <citation type="submission" date="2020-10" db="EMBL/GenBank/DDBJ databases">
        <title>Genome sequencing of Bifidobacterium eulemuris_DSMZ_100216.</title>
        <authorList>
            <person name="Kim J."/>
        </authorList>
    </citation>
    <scope>NUCLEOTIDE SEQUENCE [LARGE SCALE GENOMIC DNA]</scope>
    <source>
        <strain evidence="11 13">DSM 100216</strain>
    </source>
</reference>
<feature type="region of interest" description="Disordered" evidence="8">
    <location>
        <begin position="1097"/>
        <end position="1189"/>
    </location>
</feature>
<feature type="transmembrane region" description="Helical" evidence="9">
    <location>
        <begin position="470"/>
        <end position="488"/>
    </location>
</feature>
<evidence type="ECO:0000256" key="2">
    <source>
        <dbReference type="ARBA" id="ARBA00022475"/>
    </source>
</evidence>
<feature type="transmembrane region" description="Helical" evidence="9">
    <location>
        <begin position="156"/>
        <end position="179"/>
    </location>
</feature>
<dbReference type="RefSeq" id="WP_094637489.1">
    <property type="nucleotide sequence ID" value="NZ_CP062938.1"/>
</dbReference>
<feature type="compositionally biased region" description="Acidic residues" evidence="8">
    <location>
        <begin position="1156"/>
        <end position="1165"/>
    </location>
</feature>
<dbReference type="GO" id="GO:0009252">
    <property type="term" value="P:peptidoglycan biosynthetic process"/>
    <property type="evidence" value="ECO:0007669"/>
    <property type="project" value="UniProtKB-KW"/>
</dbReference>
<dbReference type="OrthoDB" id="9786339at2"/>
<gene>
    <name evidence="11" type="ORF">BE0216_07670</name>
    <name evidence="10" type="ORF">BEUL_1977</name>
</gene>
<evidence type="ECO:0000256" key="7">
    <source>
        <dbReference type="ARBA" id="ARBA00023136"/>
    </source>
</evidence>
<feature type="region of interest" description="Disordered" evidence="8">
    <location>
        <begin position="1023"/>
        <end position="1059"/>
    </location>
</feature>
<keyword evidence="7 9" id="KW-0472">Membrane</keyword>
<dbReference type="GO" id="GO:0015648">
    <property type="term" value="F:lipid-linked peptidoglycan transporter activity"/>
    <property type="evidence" value="ECO:0007669"/>
    <property type="project" value="TreeGrafter"/>
</dbReference>
<feature type="transmembrane region" description="Helical" evidence="9">
    <location>
        <begin position="370"/>
        <end position="390"/>
    </location>
</feature>
<dbReference type="Pfam" id="PF03023">
    <property type="entry name" value="MurJ"/>
    <property type="match status" value="1"/>
</dbReference>
<dbReference type="EMBL" id="CP062938">
    <property type="protein sequence ID" value="QOL32345.1"/>
    <property type="molecule type" value="Genomic_DNA"/>
</dbReference>
<dbReference type="Proteomes" id="UP000216057">
    <property type="component" value="Unassembled WGS sequence"/>
</dbReference>
<evidence type="ECO:0000256" key="6">
    <source>
        <dbReference type="ARBA" id="ARBA00022989"/>
    </source>
</evidence>
<feature type="transmembrane region" description="Helical" evidence="9">
    <location>
        <begin position="429"/>
        <end position="450"/>
    </location>
</feature>
<evidence type="ECO:0000256" key="5">
    <source>
        <dbReference type="ARBA" id="ARBA00022984"/>
    </source>
</evidence>
<proteinExistence type="predicted"/>
<dbReference type="PANTHER" id="PTHR47019">
    <property type="entry name" value="LIPID II FLIPPASE MURJ"/>
    <property type="match status" value="1"/>
</dbReference>
<evidence type="ECO:0000313" key="12">
    <source>
        <dbReference type="Proteomes" id="UP000216057"/>
    </source>
</evidence>
<organism evidence="10 12">
    <name type="scientific">Bifidobacterium eulemuris</name>
    <dbReference type="NCBI Taxonomy" id="1765219"/>
    <lineage>
        <taxon>Bacteria</taxon>
        <taxon>Bacillati</taxon>
        <taxon>Actinomycetota</taxon>
        <taxon>Actinomycetes</taxon>
        <taxon>Bifidobacteriales</taxon>
        <taxon>Bifidobacteriaceae</taxon>
        <taxon>Bifidobacterium</taxon>
    </lineage>
</organism>
<feature type="compositionally biased region" description="Polar residues" evidence="8">
    <location>
        <begin position="1097"/>
        <end position="1114"/>
    </location>
</feature>
<keyword evidence="3 9" id="KW-0812">Transmembrane</keyword>
<keyword evidence="6 9" id="KW-1133">Transmembrane helix</keyword>
<name>A0A261G1C2_9BIFI</name>
<feature type="region of interest" description="Disordered" evidence="8">
    <location>
        <begin position="557"/>
        <end position="605"/>
    </location>
</feature>
<dbReference type="Proteomes" id="UP000593943">
    <property type="component" value="Chromosome"/>
</dbReference>
<dbReference type="GO" id="GO:0008360">
    <property type="term" value="P:regulation of cell shape"/>
    <property type="evidence" value="ECO:0007669"/>
    <property type="project" value="UniProtKB-KW"/>
</dbReference>
<feature type="transmembrane region" description="Helical" evidence="9">
    <location>
        <begin position="199"/>
        <end position="217"/>
    </location>
</feature>
<evidence type="ECO:0000313" key="10">
    <source>
        <dbReference type="EMBL" id="OZG65234.1"/>
    </source>
</evidence>
<sequence>MSSSVGRNSLIMASGTAASRVTGQIRTILLAAAMGTTGLAANAYQAGTMIPQAVFTLISGGIFNAVLVPQIVRTLKERDAEERLNKLITLAITLLLGITLLMAAATPLLTRLYVSGGEDMLALTTAFTLWCMPQIFFYGLYTVLGQILAAKNHFATYAWSSVGANVISCAGFTAFILLFGKANEQPLDFWTADKVTMTAGVWTLGVAFQALILFIPLRRVGIRYRPSWGVHGIGLRAMGPVAVWSCAIVVVDQITTMVNTRIMSSAPAAAHEATGISLYDVAGNATYQNAFTIYVLPYSLIAVSVGTAVFPKISAAIAERRLDLARNDLSYSLRTVGVLMLFFTTAFAVMPAPITLVLLPSISVKEALLIASPLMTLGFALPITGAFIIIQRTFYAFEDGRSPFLFQTLYSVIQLTIILLATVFVDPTRWVWCFALSAVIAYLVSFPLLVIRLRKRFEGTMDGRRIATTYGKAILAAAAAIAAGRLLSGPAQSLLGISLDADDGTMNWFQAVGLCVLLTIVITVVYVGVLWLTRSEELLGIVDMVMGKLGLRASGTRGADDGDITPDESHSGDFPPQTASPMDRMTPAMPHEPADHHVTESKGTMKPQLGDTIISRYTLVSLLRDEPGVQAWRANDRMLAQDCQLFIITDGTSLQTVNSIASTMALTPQRQHVQVLQLHQNDETSLIVTKLDEGISLSEYMRLGHQPLGNAAIRSILGEVLQVARTLIDAGVPAVRLTTDTIRLTSSGIQLADAPLGPMIVNPSVTLVPAAETDRQGADVPSTTAIRQIAALLLALLTRTPSDQCTAEMARDLSDDIPGEFRLIVRRGLAVRDADGGELAMESFAELDALLGEWTALRELGDQDIVLPLSDGGCSIQQVPLMPVDPGSVHELPASMISAEHMPDLSIDTSSNSVTMPRGTESRPDVLAKPGAFAQNHNFRSWDFTLGGGDAADDWYPAFDEGTSPATATDGAQLTVPISVGSLDDTALITPQSEIEATSRIPVIGEDGQPKPMVPMSTAQLELEEEQRRSQAAITPAPPSFTPTQQPEQNDDAPDDEPLADERLFGRLTTKLVVVIVAAVITVLAAVLAVYALRPNSNTDGIVDDTSNSTSNWPQMDLEKVPFGNSDTTQDSSDSSDSTSNGETDGDGSDSANTDTDTDGGEGADDSTGSDTEPITADREVSAVPEPRHENDTAFTIVSQNFLTNPAGQQGYAFHMRLDQPQDTYRMTITIRSSGGRGYIIANSDSDPTQGEQVADFTFAEGGTTEVRFTRVVNTQDLLLWVPIDSLPNNQLYIERVEVF</sequence>
<feature type="transmembrane region" description="Helical" evidence="9">
    <location>
        <begin position="53"/>
        <end position="75"/>
    </location>
</feature>
<keyword evidence="2" id="KW-1003">Cell membrane</keyword>
<feature type="transmembrane region" description="Helical" evidence="9">
    <location>
        <begin position="402"/>
        <end position="423"/>
    </location>
</feature>
<keyword evidence="5" id="KW-0573">Peptidoglycan synthesis</keyword>
<dbReference type="InterPro" id="IPR051050">
    <property type="entry name" value="Lipid_II_flippase_MurJ/MviN"/>
</dbReference>
<comment type="subcellular location">
    <subcellularLocation>
        <location evidence="1">Cell membrane</location>
        <topology evidence="1">Multi-pass membrane protein</topology>
    </subcellularLocation>
</comment>
<feature type="transmembrane region" description="Helical" evidence="9">
    <location>
        <begin position="291"/>
        <end position="310"/>
    </location>
</feature>
<feature type="transmembrane region" description="Helical" evidence="9">
    <location>
        <begin position="1072"/>
        <end position="1093"/>
    </location>
</feature>
<feature type="transmembrane region" description="Helical" evidence="9">
    <location>
        <begin position="229"/>
        <end position="251"/>
    </location>
</feature>
<keyword evidence="13" id="KW-1185">Reference proteome</keyword>
<dbReference type="CDD" id="cd13123">
    <property type="entry name" value="MATE_MurJ_like"/>
    <property type="match status" value="1"/>
</dbReference>
<dbReference type="PANTHER" id="PTHR47019:SF1">
    <property type="entry name" value="LIPID II FLIPPASE MURJ"/>
    <property type="match status" value="1"/>
</dbReference>
<dbReference type="KEGG" id="beu:BE0216_07670"/>
<keyword evidence="4" id="KW-0133">Cell shape</keyword>
<evidence type="ECO:0000256" key="1">
    <source>
        <dbReference type="ARBA" id="ARBA00004651"/>
    </source>
</evidence>
<dbReference type="GO" id="GO:0034204">
    <property type="term" value="P:lipid translocation"/>
    <property type="evidence" value="ECO:0007669"/>
    <property type="project" value="TreeGrafter"/>
</dbReference>
<feature type="transmembrane region" description="Helical" evidence="9">
    <location>
        <begin position="331"/>
        <end position="350"/>
    </location>
</feature>
<evidence type="ECO:0000313" key="11">
    <source>
        <dbReference type="EMBL" id="QOL32345.1"/>
    </source>
</evidence>
<feature type="compositionally biased region" description="Low complexity" evidence="8">
    <location>
        <begin position="1124"/>
        <end position="1155"/>
    </location>
</feature>
<accession>A0A261G1C2</accession>
<dbReference type="InterPro" id="IPR004268">
    <property type="entry name" value="MurJ"/>
</dbReference>
<dbReference type="EMBL" id="MWWZ01000012">
    <property type="protein sequence ID" value="OZG65234.1"/>
    <property type="molecule type" value="Genomic_DNA"/>
</dbReference>
<feature type="transmembrane region" description="Helical" evidence="9">
    <location>
        <begin position="121"/>
        <end position="144"/>
    </location>
</feature>
<evidence type="ECO:0000313" key="13">
    <source>
        <dbReference type="Proteomes" id="UP000593943"/>
    </source>
</evidence>
<evidence type="ECO:0000256" key="3">
    <source>
        <dbReference type="ARBA" id="ARBA00022692"/>
    </source>
</evidence>
<evidence type="ECO:0000256" key="8">
    <source>
        <dbReference type="SAM" id="MobiDB-lite"/>
    </source>
</evidence>
<evidence type="ECO:0000256" key="4">
    <source>
        <dbReference type="ARBA" id="ARBA00022960"/>
    </source>
</evidence>
<evidence type="ECO:0000256" key="9">
    <source>
        <dbReference type="SAM" id="Phobius"/>
    </source>
</evidence>
<protein>
    <submittedName>
        <fullName evidence="11">Murein biosynthesis integral membrane protein MurJ</fullName>
    </submittedName>
    <submittedName>
        <fullName evidence="10">MviN-like protein</fullName>
    </submittedName>
</protein>
<feature type="compositionally biased region" description="Acidic residues" evidence="8">
    <location>
        <begin position="1049"/>
        <end position="1059"/>
    </location>
</feature>
<feature type="transmembrane region" description="Helical" evidence="9">
    <location>
        <begin position="87"/>
        <end position="109"/>
    </location>
</feature>
<dbReference type="GO" id="GO:0005886">
    <property type="term" value="C:plasma membrane"/>
    <property type="evidence" value="ECO:0007669"/>
    <property type="project" value="UniProtKB-SubCell"/>
</dbReference>
<feature type="compositionally biased region" description="Basic and acidic residues" evidence="8">
    <location>
        <begin position="1176"/>
        <end position="1189"/>
    </location>
</feature>
<reference evidence="10 12" key="1">
    <citation type="journal article" date="2017" name="BMC Genomics">
        <title>Comparative genomic and phylogenomic analyses of the Bifidobacteriaceae family.</title>
        <authorList>
            <person name="Lugli G.A."/>
            <person name="Milani C."/>
            <person name="Turroni F."/>
            <person name="Duranti S."/>
            <person name="Mancabelli L."/>
            <person name="Mangifesta M."/>
            <person name="Ferrario C."/>
            <person name="Modesto M."/>
            <person name="Mattarelli P."/>
            <person name="Jiri K."/>
            <person name="van Sinderen D."/>
            <person name="Ventura M."/>
        </authorList>
    </citation>
    <scope>NUCLEOTIDE SEQUENCE [LARGE SCALE GENOMIC DNA]</scope>
    <source>
        <strain evidence="10 12">DSM 100216</strain>
    </source>
</reference>